<dbReference type="InterPro" id="IPR001478">
    <property type="entry name" value="PDZ"/>
</dbReference>
<dbReference type="InterPro" id="IPR036871">
    <property type="entry name" value="PX_dom_sf"/>
</dbReference>
<keyword evidence="4" id="KW-0446">Lipid-binding</keyword>
<evidence type="ECO:0000313" key="9">
    <source>
        <dbReference type="EMBL" id="KRY32385.1"/>
    </source>
</evidence>
<dbReference type="Gene3D" id="1.20.80.60">
    <property type="match status" value="1"/>
</dbReference>
<feature type="domain" description="Ras-associating" evidence="8">
    <location>
        <begin position="266"/>
        <end position="354"/>
    </location>
</feature>
<comment type="caution">
    <text evidence="9">The sequence shown here is derived from an EMBL/GenBank/DDBJ whole genome shotgun (WGS) entry which is preliminary data.</text>
</comment>
<accession>A0A0V1B612</accession>
<dbReference type="Pfam" id="PF00787">
    <property type="entry name" value="PX"/>
    <property type="match status" value="1"/>
</dbReference>
<dbReference type="CDD" id="cd06886">
    <property type="entry name" value="PX_SNX27"/>
    <property type="match status" value="1"/>
</dbReference>
<evidence type="ECO:0000259" key="7">
    <source>
        <dbReference type="PROSITE" id="PS50195"/>
    </source>
</evidence>
<dbReference type="EMBL" id="JYDH01000099">
    <property type="protein sequence ID" value="KRY32385.1"/>
    <property type="molecule type" value="Genomic_DNA"/>
</dbReference>
<dbReference type="OrthoDB" id="10036828at2759"/>
<dbReference type="GO" id="GO:0005769">
    <property type="term" value="C:early endosome"/>
    <property type="evidence" value="ECO:0007669"/>
    <property type="project" value="UniProtKB-SubCell"/>
</dbReference>
<dbReference type="InParanoid" id="A0A0V1B612"/>
<reference evidence="9 10" key="1">
    <citation type="submission" date="2015-01" db="EMBL/GenBank/DDBJ databases">
        <title>Evolution of Trichinella species and genotypes.</title>
        <authorList>
            <person name="Korhonen P.K."/>
            <person name="Edoardo P."/>
            <person name="Giuseppe L.R."/>
            <person name="Gasser R.B."/>
        </authorList>
    </citation>
    <scope>NUCLEOTIDE SEQUENCE [LARGE SCALE GENOMIC DNA]</scope>
    <source>
        <strain evidence="9">ISS3</strain>
    </source>
</reference>
<dbReference type="Pfam" id="PF00595">
    <property type="entry name" value="PDZ"/>
    <property type="match status" value="1"/>
</dbReference>
<keyword evidence="10" id="KW-1185">Reference proteome</keyword>
<feature type="domain" description="PX" evidence="7">
    <location>
        <begin position="149"/>
        <end position="262"/>
    </location>
</feature>
<dbReference type="SMART" id="SM00228">
    <property type="entry name" value="PDZ"/>
    <property type="match status" value="1"/>
</dbReference>
<dbReference type="PROSITE" id="PS50200">
    <property type="entry name" value="RA"/>
    <property type="match status" value="1"/>
</dbReference>
<dbReference type="FunFam" id="3.10.20.90:FF:000210">
    <property type="entry name" value="Putative Sorting nexin-27"/>
    <property type="match status" value="1"/>
</dbReference>
<dbReference type="STRING" id="6334.A0A0V1B612"/>
<dbReference type="InterPro" id="IPR036034">
    <property type="entry name" value="PDZ_sf"/>
</dbReference>
<evidence type="ECO:0000256" key="5">
    <source>
        <dbReference type="ARBA" id="ARBA00023136"/>
    </source>
</evidence>
<proteinExistence type="predicted"/>
<keyword evidence="3" id="KW-0967">Endosome</keyword>
<evidence type="ECO:0000259" key="8">
    <source>
        <dbReference type="PROSITE" id="PS50200"/>
    </source>
</evidence>
<dbReference type="eggNOG" id="KOG3784">
    <property type="taxonomic scope" value="Eukaryota"/>
</dbReference>
<dbReference type="FunFam" id="3.30.1520.10:FF:000003">
    <property type="entry name" value="sorting nexin-27 isoform X2"/>
    <property type="match status" value="1"/>
</dbReference>
<dbReference type="PROSITE" id="PS50195">
    <property type="entry name" value="PX"/>
    <property type="match status" value="1"/>
</dbReference>
<dbReference type="FunFam" id="2.30.42.10:FF:000061">
    <property type="entry name" value="sorting nexin-27 isoform X2"/>
    <property type="match status" value="1"/>
</dbReference>
<dbReference type="InterPro" id="IPR000159">
    <property type="entry name" value="RA_dom"/>
</dbReference>
<organism evidence="9 10">
    <name type="scientific">Trichinella spiralis</name>
    <name type="common">Trichina worm</name>
    <dbReference type="NCBI Taxonomy" id="6334"/>
    <lineage>
        <taxon>Eukaryota</taxon>
        <taxon>Metazoa</taxon>
        <taxon>Ecdysozoa</taxon>
        <taxon>Nematoda</taxon>
        <taxon>Enoplea</taxon>
        <taxon>Dorylaimia</taxon>
        <taxon>Trichinellida</taxon>
        <taxon>Trichinellidae</taxon>
        <taxon>Trichinella</taxon>
    </lineage>
</organism>
<evidence type="ECO:0000256" key="3">
    <source>
        <dbReference type="ARBA" id="ARBA00022753"/>
    </source>
</evidence>
<dbReference type="Gene3D" id="2.30.42.10">
    <property type="match status" value="1"/>
</dbReference>
<evidence type="ECO:0000256" key="1">
    <source>
        <dbReference type="ARBA" id="ARBA00004184"/>
    </source>
</evidence>
<dbReference type="Proteomes" id="UP000054776">
    <property type="component" value="Unassembled WGS sequence"/>
</dbReference>
<evidence type="ECO:0000313" key="10">
    <source>
        <dbReference type="Proteomes" id="UP000054776"/>
    </source>
</evidence>
<dbReference type="PANTHER" id="PTHR12431:SF19">
    <property type="entry name" value="SORTING NEXIN-27"/>
    <property type="match status" value="1"/>
</dbReference>
<dbReference type="GO" id="GO:0007165">
    <property type="term" value="P:signal transduction"/>
    <property type="evidence" value="ECO:0007669"/>
    <property type="project" value="InterPro"/>
</dbReference>
<dbReference type="InterPro" id="IPR037833">
    <property type="entry name" value="SNX27_PX"/>
</dbReference>
<dbReference type="AlphaFoldDB" id="A0A0V1B612"/>
<name>A0A0V1B612_TRISP</name>
<dbReference type="SMART" id="SM00312">
    <property type="entry name" value="PX"/>
    <property type="match status" value="1"/>
</dbReference>
<feature type="domain" description="PDZ" evidence="6">
    <location>
        <begin position="28"/>
        <end position="121"/>
    </location>
</feature>
<dbReference type="PANTHER" id="PTHR12431">
    <property type="entry name" value="SORTING NEXIN 17 AND 27"/>
    <property type="match status" value="1"/>
</dbReference>
<protein>
    <submittedName>
        <fullName evidence="9">Sorting nexin-27</fullName>
    </submittedName>
</protein>
<gene>
    <name evidence="9" type="primary">Snx27</name>
    <name evidence="9" type="ORF">T01_11956</name>
</gene>
<dbReference type="GO" id="GO:0032266">
    <property type="term" value="F:phosphatidylinositol-3-phosphate binding"/>
    <property type="evidence" value="ECO:0007669"/>
    <property type="project" value="InterPro"/>
</dbReference>
<evidence type="ECO:0000259" key="6">
    <source>
        <dbReference type="PROSITE" id="PS50106"/>
    </source>
</evidence>
<dbReference type="PROSITE" id="PS50106">
    <property type="entry name" value="PDZ"/>
    <property type="match status" value="1"/>
</dbReference>
<dbReference type="Gene3D" id="3.30.1520.10">
    <property type="entry name" value="Phox-like domain"/>
    <property type="match status" value="1"/>
</dbReference>
<dbReference type="InterPro" id="IPR001683">
    <property type="entry name" value="PX_dom"/>
</dbReference>
<evidence type="ECO:0000256" key="4">
    <source>
        <dbReference type="ARBA" id="ARBA00023121"/>
    </source>
</evidence>
<comment type="subcellular location">
    <subcellularLocation>
        <location evidence="2">Early endosome</location>
    </subcellularLocation>
    <subcellularLocation>
        <location evidence="1">Endomembrane system</location>
        <topology evidence="1">Peripheral membrane protein</topology>
    </subcellularLocation>
</comment>
<dbReference type="CDD" id="cd23070">
    <property type="entry name" value="PDZ_SNX27-like"/>
    <property type="match status" value="1"/>
</dbReference>
<sequence>MDADSSGDDCSSSTQDSQPRFCNSDLHNVYIQKAENGFGFNVRGQVSEGGQYRSINGQLFAPLQHVSAVIKNGAAEQAGLLRGDRILEVNGVNVEGATHKQVVDLIKSSGDELILTVISLSPSEQDRLDSSNHCDDNWNTSCYDYSEKRSLPVTIPSFQWVTSCGEKFVVYNVHMAGRHLCSRRYSEFEQLHRYLRNEFVEFCFPRLPIKWPFPLREHQLDTRRRGLEQYLERGGSLTFCSVRVIAESDIMQAFLMESNLHEASYSNVDIRILLPDQSWISVNVRKDSNCTNVYRALQKRLGWSDELANCFALFEMIESGFDRKINANERPHSLYIQNYSSAAVTCLIVKRWLFDVDKEEQLCSTDACLHDMFFWLAVNDVNSGQIQANEKLYELKALQDVQRKQQYLKLARALPGYAEITFPYCLSSWKNDGHVIVSLGFKRYLLQSCSSSGEPQEAVLELQWPDVEKYTVDEDGCFIIEYNAETANLKRVKVFTQFVSAIYVELLRKDNGRTVGRKLNAYI</sequence>
<dbReference type="GO" id="GO:0032456">
    <property type="term" value="P:endocytic recycling"/>
    <property type="evidence" value="ECO:0007669"/>
    <property type="project" value="TreeGrafter"/>
</dbReference>
<dbReference type="Pfam" id="PF00788">
    <property type="entry name" value="RA"/>
    <property type="match status" value="1"/>
</dbReference>
<keyword evidence="5" id="KW-0472">Membrane</keyword>
<evidence type="ECO:0000256" key="2">
    <source>
        <dbReference type="ARBA" id="ARBA00004412"/>
    </source>
</evidence>
<dbReference type="Gene3D" id="3.10.20.90">
    <property type="entry name" value="Phosphatidylinositol 3-kinase Catalytic Subunit, Chain A, domain 1"/>
    <property type="match status" value="1"/>
</dbReference>
<dbReference type="FunCoup" id="A0A0V1B612">
    <property type="interactions" value="1390"/>
</dbReference>
<dbReference type="SUPFAM" id="SSF64268">
    <property type="entry name" value="PX domain"/>
    <property type="match status" value="1"/>
</dbReference>
<dbReference type="GO" id="GO:0006886">
    <property type="term" value="P:intracellular protein transport"/>
    <property type="evidence" value="ECO:0007669"/>
    <property type="project" value="TreeGrafter"/>
</dbReference>
<dbReference type="SUPFAM" id="SSF50156">
    <property type="entry name" value="PDZ domain-like"/>
    <property type="match status" value="1"/>
</dbReference>